<dbReference type="Proteomes" id="UP000069940">
    <property type="component" value="Unassembled WGS sequence"/>
</dbReference>
<name>A0ABM2A6F8_AEDAL</name>
<dbReference type="RefSeq" id="XP_029707984.2">
    <property type="nucleotide sequence ID" value="XM_029852124.2"/>
</dbReference>
<dbReference type="PANTHER" id="PTHR21010:SF3">
    <property type="entry name" value="DAXX"/>
    <property type="match status" value="1"/>
</dbReference>
<dbReference type="RefSeq" id="XP_062702008.1">
    <property type="nucleotide sequence ID" value="XM_062846024.1"/>
</dbReference>
<protein>
    <recommendedName>
        <fullName evidence="4">Secreted protein</fullName>
    </recommendedName>
</protein>
<keyword evidence="3" id="KW-1185">Reference proteome</keyword>
<dbReference type="RefSeq" id="XP_029707982.2">
    <property type="nucleotide sequence ID" value="XM_029852122.2"/>
</dbReference>
<evidence type="ECO:0000313" key="3">
    <source>
        <dbReference type="Proteomes" id="UP000069940"/>
    </source>
</evidence>
<sequence>MGKNEMKRGISQRSSDAGDNQSHRFFAGTERNTISRNCNLWLLSYIVMLHIPTTASSINCFRCFAAVDSHNAVNHPYELQISMFSIESHRNDTIKETFQISYADETRKQTCVWGLDLLDESFSSYFNSSTNVTNIVVNHIANALVNYLRIHCSTPDDNQSWTDSIKFSCVDRFILYRLCEIQKEVETSHLQEVMSARMKRELRPKRCSLNNLLSTNRKIYEFGLENEGLTSHSQTILSTIYLVTDVITEFYNRKLAHSRKSYYRSDLRRDADDTVVQKISSSIEIVLLQTIKYHILHKLGLRERPNVTRIAKNEYVFEAIDRVYGNKINIGNTYAGKHYYSKYLQANLSKDFSNSFVDTFFEATDIGPGSGSGSGSLEKQYNLYPKKMKYKQPTPTDNEKQNLFGGTKILSFAEKGSDMIFFSYF</sequence>
<proteinExistence type="predicted"/>
<organism evidence="2 3">
    <name type="scientific">Aedes albopictus</name>
    <name type="common">Asian tiger mosquito</name>
    <name type="synonym">Stegomyia albopicta</name>
    <dbReference type="NCBI Taxonomy" id="7160"/>
    <lineage>
        <taxon>Eukaryota</taxon>
        <taxon>Metazoa</taxon>
        <taxon>Ecdysozoa</taxon>
        <taxon>Arthropoda</taxon>
        <taxon>Hexapoda</taxon>
        <taxon>Insecta</taxon>
        <taxon>Pterygota</taxon>
        <taxon>Neoptera</taxon>
        <taxon>Endopterygota</taxon>
        <taxon>Diptera</taxon>
        <taxon>Nematocera</taxon>
        <taxon>Culicoidea</taxon>
        <taxon>Culicidae</taxon>
        <taxon>Culicinae</taxon>
        <taxon>Aedini</taxon>
        <taxon>Aedes</taxon>
        <taxon>Stegomyia</taxon>
    </lineage>
</organism>
<dbReference type="EnsemblMetazoa" id="AALFPA23_024923.R37139">
    <property type="protein sequence ID" value="AALFPA23_024923.P37139"/>
    <property type="gene ID" value="AALFPA23_024923"/>
</dbReference>
<evidence type="ECO:0008006" key="4">
    <source>
        <dbReference type="Google" id="ProtNLM"/>
    </source>
</evidence>
<dbReference type="EnsemblMetazoa" id="AALFPA23_024923.R37142">
    <property type="protein sequence ID" value="AALFPA23_024923.P37142"/>
    <property type="gene ID" value="AALFPA23_024923"/>
</dbReference>
<dbReference type="EnsemblMetazoa" id="AALFPA23_024923.R37140">
    <property type="protein sequence ID" value="AALFPA23_024923.P37140"/>
    <property type="gene ID" value="AALFPA23_024923"/>
</dbReference>
<feature type="compositionally biased region" description="Polar residues" evidence="1">
    <location>
        <begin position="11"/>
        <end position="20"/>
    </location>
</feature>
<accession>A0ABM2A6F8</accession>
<dbReference type="EnsemblMetazoa" id="AALFPA23_024923.R37136">
    <property type="protein sequence ID" value="AALFPA23_024923.P37136"/>
    <property type="gene ID" value="AALFPA23_024923"/>
</dbReference>
<dbReference type="RefSeq" id="XP_029707980.2">
    <property type="nucleotide sequence ID" value="XM_029852120.2"/>
</dbReference>
<dbReference type="GeneID" id="109419207"/>
<dbReference type="EnsemblMetazoa" id="AALFPA23_024923.R37138">
    <property type="protein sequence ID" value="AALFPA23_024923.P37138"/>
    <property type="gene ID" value="AALFPA23_024923"/>
</dbReference>
<dbReference type="EnsemblMetazoa" id="AALFPA23_024923.R37137">
    <property type="protein sequence ID" value="AALFPA23_024923.P37137"/>
    <property type="gene ID" value="AALFPA23_024923"/>
</dbReference>
<dbReference type="PANTHER" id="PTHR21010">
    <property type="entry name" value="AGAP001581-PA"/>
    <property type="match status" value="1"/>
</dbReference>
<evidence type="ECO:0000313" key="2">
    <source>
        <dbReference type="EnsemblMetazoa" id="AALFPA23_024923.P37138"/>
    </source>
</evidence>
<reference evidence="2" key="2">
    <citation type="submission" date="2025-05" db="UniProtKB">
        <authorList>
            <consortium name="EnsemblMetazoa"/>
        </authorList>
    </citation>
    <scope>IDENTIFICATION</scope>
    <source>
        <strain evidence="2">Foshan</strain>
    </source>
</reference>
<feature type="region of interest" description="Disordered" evidence="1">
    <location>
        <begin position="1"/>
        <end position="22"/>
    </location>
</feature>
<dbReference type="RefSeq" id="XP_029707983.2">
    <property type="nucleotide sequence ID" value="XM_029852123.2"/>
</dbReference>
<evidence type="ECO:0000256" key="1">
    <source>
        <dbReference type="SAM" id="MobiDB-lite"/>
    </source>
</evidence>
<reference evidence="3" key="1">
    <citation type="journal article" date="2015" name="Proc. Natl. Acad. Sci. U.S.A.">
        <title>Genome sequence of the Asian Tiger mosquito, Aedes albopictus, reveals insights into its biology, genetics, and evolution.</title>
        <authorList>
            <person name="Chen X.G."/>
            <person name="Jiang X."/>
            <person name="Gu J."/>
            <person name="Xu M."/>
            <person name="Wu Y."/>
            <person name="Deng Y."/>
            <person name="Zhang C."/>
            <person name="Bonizzoni M."/>
            <person name="Dermauw W."/>
            <person name="Vontas J."/>
            <person name="Armbruster P."/>
            <person name="Huang X."/>
            <person name="Yang Y."/>
            <person name="Zhang H."/>
            <person name="He W."/>
            <person name="Peng H."/>
            <person name="Liu Y."/>
            <person name="Wu K."/>
            <person name="Chen J."/>
            <person name="Lirakis M."/>
            <person name="Topalis P."/>
            <person name="Van Leeuwen T."/>
            <person name="Hall A.B."/>
            <person name="Jiang X."/>
            <person name="Thorpe C."/>
            <person name="Mueller R.L."/>
            <person name="Sun C."/>
            <person name="Waterhouse R.M."/>
            <person name="Yan G."/>
            <person name="Tu Z.J."/>
            <person name="Fang X."/>
            <person name="James A.A."/>
        </authorList>
    </citation>
    <scope>NUCLEOTIDE SEQUENCE [LARGE SCALE GENOMIC DNA]</scope>
    <source>
        <strain evidence="3">Foshan</strain>
    </source>
</reference>
<dbReference type="RefSeq" id="XP_062702007.1">
    <property type="nucleotide sequence ID" value="XM_062846023.1"/>
</dbReference>